<keyword evidence="4" id="KW-0249">Electron transport</keyword>
<evidence type="ECO:0000256" key="2">
    <source>
        <dbReference type="ARBA" id="ARBA00022448"/>
    </source>
</evidence>
<organism evidence="7 8">
    <name type="scientific">Linum tenue</name>
    <dbReference type="NCBI Taxonomy" id="586396"/>
    <lineage>
        <taxon>Eukaryota</taxon>
        <taxon>Viridiplantae</taxon>
        <taxon>Streptophyta</taxon>
        <taxon>Embryophyta</taxon>
        <taxon>Tracheophyta</taxon>
        <taxon>Spermatophyta</taxon>
        <taxon>Magnoliopsida</taxon>
        <taxon>eudicotyledons</taxon>
        <taxon>Gunneridae</taxon>
        <taxon>Pentapetalae</taxon>
        <taxon>rosids</taxon>
        <taxon>fabids</taxon>
        <taxon>Malpighiales</taxon>
        <taxon>Linaceae</taxon>
        <taxon>Linum</taxon>
    </lineage>
</organism>
<evidence type="ECO:0000256" key="3">
    <source>
        <dbReference type="ARBA" id="ARBA00022692"/>
    </source>
</evidence>
<dbReference type="GO" id="GO:0016020">
    <property type="term" value="C:membrane"/>
    <property type="evidence" value="ECO:0007669"/>
    <property type="project" value="UniProtKB-SubCell"/>
</dbReference>
<comment type="caution">
    <text evidence="7">The sequence shown here is derived from an EMBL/GenBank/DDBJ whole genome shotgun (WGS) entry which is preliminary data.</text>
</comment>
<name>A0AAV0P4D4_9ROSI</name>
<keyword evidence="5" id="KW-1133">Transmembrane helix</keyword>
<dbReference type="Proteomes" id="UP001154282">
    <property type="component" value="Unassembled WGS sequence"/>
</dbReference>
<dbReference type="EMBL" id="CAMGYJ010000008">
    <property type="protein sequence ID" value="CAI0465432.1"/>
    <property type="molecule type" value="Genomic_DNA"/>
</dbReference>
<proteinExistence type="predicted"/>
<gene>
    <name evidence="7" type="ORF">LITE_LOCUS36601</name>
</gene>
<dbReference type="InterPro" id="IPR012595">
    <property type="entry name" value="PetM_cyt_b6/f_cplx_su7"/>
</dbReference>
<dbReference type="AlphaFoldDB" id="A0AAV0P4D4"/>
<evidence type="ECO:0000256" key="4">
    <source>
        <dbReference type="ARBA" id="ARBA00022982"/>
    </source>
</evidence>
<evidence type="ECO:0000256" key="5">
    <source>
        <dbReference type="ARBA" id="ARBA00022989"/>
    </source>
</evidence>
<keyword evidence="3" id="KW-0812">Transmembrane</keyword>
<dbReference type="Pfam" id="PF08041">
    <property type="entry name" value="PetM"/>
    <property type="match status" value="1"/>
</dbReference>
<accession>A0AAV0P4D4</accession>
<comment type="subcellular location">
    <subcellularLocation>
        <location evidence="1">Membrane</location>
        <topology evidence="1">Single-pass membrane protein</topology>
    </subcellularLocation>
</comment>
<dbReference type="SUPFAM" id="SSF103441">
    <property type="entry name" value="PetM subunit of the cytochrome b6f complex"/>
    <property type="match status" value="1"/>
</dbReference>
<evidence type="ECO:0000313" key="8">
    <source>
        <dbReference type="Proteomes" id="UP001154282"/>
    </source>
</evidence>
<evidence type="ECO:0000313" key="7">
    <source>
        <dbReference type="EMBL" id="CAI0465432.1"/>
    </source>
</evidence>
<dbReference type="GO" id="GO:0009512">
    <property type="term" value="C:cytochrome b6f complex"/>
    <property type="evidence" value="ECO:0007669"/>
    <property type="project" value="InterPro"/>
</dbReference>
<sequence>MNALTLVGVAMGFVLLRIEAAVEESE</sequence>
<keyword evidence="8" id="KW-1185">Reference proteome</keyword>
<evidence type="ECO:0000256" key="1">
    <source>
        <dbReference type="ARBA" id="ARBA00004167"/>
    </source>
</evidence>
<keyword evidence="6" id="KW-0472">Membrane</keyword>
<evidence type="ECO:0000256" key="6">
    <source>
        <dbReference type="ARBA" id="ARBA00023136"/>
    </source>
</evidence>
<protein>
    <submittedName>
        <fullName evidence="7">Uncharacterized protein</fullName>
    </submittedName>
</protein>
<reference evidence="7" key="1">
    <citation type="submission" date="2022-08" db="EMBL/GenBank/DDBJ databases">
        <authorList>
            <person name="Gutierrez-Valencia J."/>
        </authorList>
    </citation>
    <scope>NUCLEOTIDE SEQUENCE</scope>
</reference>
<keyword evidence="2" id="KW-0813">Transport</keyword>